<evidence type="ECO:0000313" key="2">
    <source>
        <dbReference type="Proteomes" id="UP001055879"/>
    </source>
</evidence>
<name>A0ACB9EF19_ARCLA</name>
<dbReference type="EMBL" id="CM042048">
    <property type="protein sequence ID" value="KAI3757628.1"/>
    <property type="molecule type" value="Genomic_DNA"/>
</dbReference>
<comment type="caution">
    <text evidence="1">The sequence shown here is derived from an EMBL/GenBank/DDBJ whole genome shotgun (WGS) entry which is preliminary data.</text>
</comment>
<keyword evidence="2" id="KW-1185">Reference proteome</keyword>
<protein>
    <submittedName>
        <fullName evidence="1">Uncharacterized protein</fullName>
    </submittedName>
</protein>
<reference evidence="1 2" key="2">
    <citation type="journal article" date="2022" name="Mol. Ecol. Resour.">
        <title>The genomes of chicory, endive, great burdock and yacon provide insights into Asteraceae paleo-polyploidization history and plant inulin production.</title>
        <authorList>
            <person name="Fan W."/>
            <person name="Wang S."/>
            <person name="Wang H."/>
            <person name="Wang A."/>
            <person name="Jiang F."/>
            <person name="Liu H."/>
            <person name="Zhao H."/>
            <person name="Xu D."/>
            <person name="Zhang Y."/>
        </authorList>
    </citation>
    <scope>NUCLEOTIDE SEQUENCE [LARGE SCALE GENOMIC DNA]</scope>
    <source>
        <strain evidence="2">cv. Niubang</strain>
    </source>
</reference>
<reference evidence="2" key="1">
    <citation type="journal article" date="2022" name="Mol. Ecol. Resour.">
        <title>The genomes of chicory, endive, great burdock and yacon provide insights into Asteraceae palaeo-polyploidization history and plant inulin production.</title>
        <authorList>
            <person name="Fan W."/>
            <person name="Wang S."/>
            <person name="Wang H."/>
            <person name="Wang A."/>
            <person name="Jiang F."/>
            <person name="Liu H."/>
            <person name="Zhao H."/>
            <person name="Xu D."/>
            <person name="Zhang Y."/>
        </authorList>
    </citation>
    <scope>NUCLEOTIDE SEQUENCE [LARGE SCALE GENOMIC DNA]</scope>
    <source>
        <strain evidence="2">cv. Niubang</strain>
    </source>
</reference>
<evidence type="ECO:0000313" key="1">
    <source>
        <dbReference type="EMBL" id="KAI3757628.1"/>
    </source>
</evidence>
<sequence>MFHDHFASNGITFRFSCPHTSQQNGKFERMIRTVNNMMRTLLFHSRLPPTFWPEALHMASHLLNILPSASISNDTPHYRLFRRHPTYDHLHVFGCLCFPRLHPTHKLQPRSSPCIFLGYPSYHRGFRCYDLSTWKIIISRHVTFDETIFPYGSVTPTEPPSYDFLSDTYVSPILRQILQPSQPPNPTPPNTNPDPSIHDSAPDPAVEDETPIASPPPSPPQSPPRGFARSKLHKAMNEEYNALITNGTWVLVPRPPGANVVRSMWLFKRKFNADGSLSRYKARLVANGRSQQQGIDCDETFSPVVKPATIRTILSLAISRHWPIHQLDVKNVFLHGHLQETVYMHQSSGFRDPQHPDHVCHLQRSLYGLKQAPGAWYQRFAQHALHMGFQHSRTDSSLFTYHQATGTAYLLLYVDDIVLTASSASLLQSINAQLSREFAMTDLGALNYFLGISATHTSQGLFLSQRKYATEILERANMLQCNPARTPAEPILKLNATGPPVADPSMYRSLAGALQYLTFTCPDISFAVQQICLFMHDPREPHLHALKRILRYIRGTLDHGLQLHVSPGSDLIAYSDADWGGCPVSRRSTSGYCVFLGENLVSWSSKRQGVISRSSAEAEYRGVANDVVETCWVRNLLRELRCPPAKATIVYCDNISSVYMSSNPVQHQRTKHIEIDIDFVRDQVARGLVRVLHVPSSTQYADIFTKGLPSQLFNEFKTSLNVRNSPPDQTVGGSIYQGYKRTAHLGYCQERSEMLIILM</sequence>
<proteinExistence type="predicted"/>
<accession>A0ACB9EF19</accession>
<organism evidence="1 2">
    <name type="scientific">Arctium lappa</name>
    <name type="common">Greater burdock</name>
    <name type="synonym">Lappa major</name>
    <dbReference type="NCBI Taxonomy" id="4217"/>
    <lineage>
        <taxon>Eukaryota</taxon>
        <taxon>Viridiplantae</taxon>
        <taxon>Streptophyta</taxon>
        <taxon>Embryophyta</taxon>
        <taxon>Tracheophyta</taxon>
        <taxon>Spermatophyta</taxon>
        <taxon>Magnoliopsida</taxon>
        <taxon>eudicotyledons</taxon>
        <taxon>Gunneridae</taxon>
        <taxon>Pentapetalae</taxon>
        <taxon>asterids</taxon>
        <taxon>campanulids</taxon>
        <taxon>Asterales</taxon>
        <taxon>Asteraceae</taxon>
        <taxon>Carduoideae</taxon>
        <taxon>Cardueae</taxon>
        <taxon>Arctiinae</taxon>
        <taxon>Arctium</taxon>
    </lineage>
</organism>
<gene>
    <name evidence="1" type="ORF">L6452_05170</name>
</gene>
<dbReference type="Proteomes" id="UP001055879">
    <property type="component" value="Linkage Group LG02"/>
</dbReference>